<dbReference type="EMBL" id="CP093348">
    <property type="protein sequence ID" value="WOH06147.1"/>
    <property type="molecule type" value="Genomic_DNA"/>
</dbReference>
<keyword evidence="12" id="KW-0175">Coiled coil</keyword>
<organism evidence="15 16">
    <name type="scientific">Daucus carota subsp. sativus</name>
    <name type="common">Carrot</name>
    <dbReference type="NCBI Taxonomy" id="79200"/>
    <lineage>
        <taxon>Eukaryota</taxon>
        <taxon>Viridiplantae</taxon>
        <taxon>Streptophyta</taxon>
        <taxon>Embryophyta</taxon>
        <taxon>Tracheophyta</taxon>
        <taxon>Spermatophyta</taxon>
        <taxon>Magnoliopsida</taxon>
        <taxon>eudicotyledons</taxon>
        <taxon>Gunneridae</taxon>
        <taxon>Pentapetalae</taxon>
        <taxon>asterids</taxon>
        <taxon>campanulids</taxon>
        <taxon>Apiales</taxon>
        <taxon>Apiaceae</taxon>
        <taxon>Apioideae</taxon>
        <taxon>Scandiceae</taxon>
        <taxon>Daucinae</taxon>
        <taxon>Daucus</taxon>
        <taxon>Daucus sect. Daucus</taxon>
    </lineage>
</organism>
<evidence type="ECO:0000313" key="15">
    <source>
        <dbReference type="EMBL" id="WOH06147.1"/>
    </source>
</evidence>
<evidence type="ECO:0000256" key="9">
    <source>
        <dbReference type="ARBA" id="ARBA00055747"/>
    </source>
</evidence>
<keyword evidence="4" id="KW-0805">Transcription regulation</keyword>
<evidence type="ECO:0000256" key="11">
    <source>
        <dbReference type="RuleBase" id="RU004020"/>
    </source>
</evidence>
<dbReference type="FunFam" id="1.10.10.10:FF:000057">
    <property type="entry name" value="Heat shock transcription factor 1"/>
    <property type="match status" value="1"/>
</dbReference>
<evidence type="ECO:0000256" key="7">
    <source>
        <dbReference type="ARBA" id="ARBA00023163"/>
    </source>
</evidence>
<dbReference type="GO" id="GO:0000978">
    <property type="term" value="F:RNA polymerase II cis-regulatory region sequence-specific DNA binding"/>
    <property type="evidence" value="ECO:0007669"/>
    <property type="project" value="TreeGrafter"/>
</dbReference>
<dbReference type="SUPFAM" id="SSF46785">
    <property type="entry name" value="Winged helix' DNA-binding domain"/>
    <property type="match status" value="1"/>
</dbReference>
<keyword evidence="7" id="KW-0804">Transcription</keyword>
<feature type="coiled-coil region" evidence="12">
    <location>
        <begin position="155"/>
        <end position="182"/>
    </location>
</feature>
<evidence type="ECO:0000256" key="10">
    <source>
        <dbReference type="ARBA" id="ARBA00081483"/>
    </source>
</evidence>
<evidence type="ECO:0000256" key="4">
    <source>
        <dbReference type="ARBA" id="ARBA00023015"/>
    </source>
</evidence>
<dbReference type="PANTHER" id="PTHR10015:SF337">
    <property type="entry name" value="HEAT STRESS TRANSCRIPTION FACTOR A-3"/>
    <property type="match status" value="1"/>
</dbReference>
<dbReference type="InterPro" id="IPR036390">
    <property type="entry name" value="WH_DNA-bd_sf"/>
</dbReference>
<dbReference type="GO" id="GO:0003700">
    <property type="term" value="F:DNA-binding transcription factor activity"/>
    <property type="evidence" value="ECO:0007669"/>
    <property type="project" value="InterPro"/>
</dbReference>
<dbReference type="InterPro" id="IPR036388">
    <property type="entry name" value="WH-like_DNA-bd_sf"/>
</dbReference>
<dbReference type="Proteomes" id="UP000077755">
    <property type="component" value="Chromosome 6"/>
</dbReference>
<evidence type="ECO:0000256" key="5">
    <source>
        <dbReference type="ARBA" id="ARBA00023016"/>
    </source>
</evidence>
<dbReference type="Gramene" id="KZM91857">
    <property type="protein sequence ID" value="KZM91857"/>
    <property type="gene ID" value="DCAR_020778"/>
</dbReference>
<keyword evidence="5" id="KW-0346">Stress response</keyword>
<dbReference type="AlphaFoldDB" id="A0A161WTG0"/>
<dbReference type="PRINTS" id="PR00056">
    <property type="entry name" value="HSFDOMAIN"/>
</dbReference>
<comment type="subcellular location">
    <subcellularLocation>
        <location evidence="1">Nucleus</location>
    </subcellularLocation>
</comment>
<evidence type="ECO:0000256" key="2">
    <source>
        <dbReference type="ARBA" id="ARBA00006403"/>
    </source>
</evidence>
<feature type="domain" description="HSF-type DNA-binding" evidence="14">
    <location>
        <begin position="88"/>
        <end position="112"/>
    </location>
</feature>
<dbReference type="InterPro" id="IPR000232">
    <property type="entry name" value="HSF_DNA-bd"/>
</dbReference>
<reference evidence="15" key="2">
    <citation type="submission" date="2022-03" db="EMBL/GenBank/DDBJ databases">
        <title>Draft title - Genomic analysis of global carrot germplasm unveils the trajectory of domestication and the origin of high carotenoid orange carrot.</title>
        <authorList>
            <person name="Iorizzo M."/>
            <person name="Ellison S."/>
            <person name="Senalik D."/>
            <person name="Macko-Podgorni A."/>
            <person name="Grzebelus D."/>
            <person name="Bostan H."/>
            <person name="Rolling W."/>
            <person name="Curaba J."/>
            <person name="Simon P."/>
        </authorList>
    </citation>
    <scope>NUCLEOTIDE SEQUENCE</scope>
    <source>
        <tissue evidence="15">Leaf</tissue>
    </source>
</reference>
<evidence type="ECO:0000256" key="6">
    <source>
        <dbReference type="ARBA" id="ARBA00023125"/>
    </source>
</evidence>
<feature type="compositionally biased region" description="Basic and acidic residues" evidence="13">
    <location>
        <begin position="468"/>
        <end position="477"/>
    </location>
</feature>
<dbReference type="GO" id="GO:0005634">
    <property type="term" value="C:nucleus"/>
    <property type="evidence" value="ECO:0007669"/>
    <property type="project" value="UniProtKB-SubCell"/>
</dbReference>
<dbReference type="PANTHER" id="PTHR10015">
    <property type="entry name" value="HEAT SHOCK TRANSCRIPTION FACTOR"/>
    <property type="match status" value="1"/>
</dbReference>
<reference evidence="15" key="1">
    <citation type="journal article" date="2016" name="Nat. Genet.">
        <title>A high-quality carrot genome assembly provides new insights into carotenoid accumulation and asterid genome evolution.</title>
        <authorList>
            <person name="Iorizzo M."/>
            <person name="Ellison S."/>
            <person name="Senalik D."/>
            <person name="Zeng P."/>
            <person name="Satapoomin P."/>
            <person name="Huang J."/>
            <person name="Bowman M."/>
            <person name="Iovene M."/>
            <person name="Sanseverino W."/>
            <person name="Cavagnaro P."/>
            <person name="Yildiz M."/>
            <person name="Macko-Podgorni A."/>
            <person name="Moranska E."/>
            <person name="Grzebelus E."/>
            <person name="Grzebelus D."/>
            <person name="Ashrafi H."/>
            <person name="Zheng Z."/>
            <person name="Cheng S."/>
            <person name="Spooner D."/>
            <person name="Van Deynze A."/>
            <person name="Simon P."/>
        </authorList>
    </citation>
    <scope>NUCLEOTIDE SEQUENCE</scope>
    <source>
        <tissue evidence="15">Leaf</tissue>
    </source>
</reference>
<dbReference type="KEGG" id="dcr:108225420"/>
<evidence type="ECO:0000256" key="3">
    <source>
        <dbReference type="ARBA" id="ARBA00022553"/>
    </source>
</evidence>
<comment type="function">
    <text evidence="9">DNA-binding protein that specifically binds heat shock promoter elements (HSE) and activates transcription.</text>
</comment>
<evidence type="ECO:0000313" key="16">
    <source>
        <dbReference type="Proteomes" id="UP000077755"/>
    </source>
</evidence>
<name>A0A161WTG0_DAUCS</name>
<accession>A0A161WTG0</accession>
<dbReference type="PROSITE" id="PS00434">
    <property type="entry name" value="HSF_DOMAIN"/>
    <property type="match status" value="1"/>
</dbReference>
<dbReference type="GO" id="GO:0034605">
    <property type="term" value="P:cellular response to heat"/>
    <property type="evidence" value="ECO:0007669"/>
    <property type="project" value="TreeGrafter"/>
</dbReference>
<dbReference type="SMR" id="A0A161WTG0"/>
<evidence type="ECO:0000256" key="1">
    <source>
        <dbReference type="ARBA" id="ARBA00004123"/>
    </source>
</evidence>
<proteinExistence type="inferred from homology"/>
<evidence type="ECO:0000256" key="12">
    <source>
        <dbReference type="SAM" id="Coils"/>
    </source>
</evidence>
<keyword evidence="3" id="KW-0597">Phosphoprotein</keyword>
<dbReference type="SMART" id="SM00415">
    <property type="entry name" value="HSF"/>
    <property type="match status" value="1"/>
</dbReference>
<keyword evidence="16" id="KW-1185">Reference proteome</keyword>
<comment type="similarity">
    <text evidence="2 11">Belongs to the HSF family.</text>
</comment>
<evidence type="ECO:0000256" key="8">
    <source>
        <dbReference type="ARBA" id="ARBA00023242"/>
    </source>
</evidence>
<keyword evidence="6" id="KW-0238">DNA-binding</keyword>
<dbReference type="OrthoDB" id="60033at2759"/>
<dbReference type="Pfam" id="PF00447">
    <property type="entry name" value="HSF_DNA-bind"/>
    <property type="match status" value="1"/>
</dbReference>
<protein>
    <recommendedName>
        <fullName evidence="10">Heat stress transcription factor</fullName>
    </recommendedName>
</protein>
<feature type="region of interest" description="Disordered" evidence="13">
    <location>
        <begin position="454"/>
        <end position="477"/>
    </location>
</feature>
<evidence type="ECO:0000256" key="13">
    <source>
        <dbReference type="SAM" id="MobiDB-lite"/>
    </source>
</evidence>
<sequence length="477" mass="54132">MNDNEKEFSFPSFNYEDEPVAVSLQFSDNLEEISPQPWRNLHEPPVPQFLSKTFDLVDDPAVDSIISWGETGQSIVVWDPIEFARLLLPRHFKHNNFSSFIRQLNTYGFRKIDTDKWEFANECFLRGKRHLLKNILRRRTTHSQQTENPSSDLRKAQIEDEIERLRKERGMMMQEVIELQQQHHCTVQHMEAVNEKLQAAEQKQKQMISFLANVFQHPEFLARLQRKDKGSIVSPRTAKKFAKHQETKPPISALAMEEQIFKFEDNLENSATAYENPHSNLAEQIVHSLKQETVENPGFSAEVPSCRVQNIVQSHNMAVQDGLPESLEEVRRGIPDLGPNNSLFVGNKEVSCQQDHFPEYFVCSPYVCGKDNSYPELMSPGFGFEELGGQFPLNLGSEAGPSISNSNTAVLGNLSNNNVAPEFGASGGMSGIWDVSSLQVAVGSEFDMWHHESSLTELEDQVGQPKSDNSETERVNP</sequence>
<keyword evidence="8" id="KW-0539">Nucleus</keyword>
<evidence type="ECO:0000259" key="14">
    <source>
        <dbReference type="PROSITE" id="PS00434"/>
    </source>
</evidence>
<dbReference type="Gene3D" id="1.10.10.10">
    <property type="entry name" value="Winged helix-like DNA-binding domain superfamily/Winged helix DNA-binding domain"/>
    <property type="match status" value="1"/>
</dbReference>
<dbReference type="GO" id="GO:0006357">
    <property type="term" value="P:regulation of transcription by RNA polymerase II"/>
    <property type="evidence" value="ECO:0007669"/>
    <property type="project" value="TreeGrafter"/>
</dbReference>
<gene>
    <name evidence="15" type="ORF">DCAR_0625570</name>
</gene>